<dbReference type="Gene3D" id="3.30.110.40">
    <property type="entry name" value="TusA-like domain"/>
    <property type="match status" value="1"/>
</dbReference>
<accession>A0A239B7B0</accession>
<comment type="similarity">
    <text evidence="1">Belongs to the sulfur carrier protein TusA family.</text>
</comment>
<dbReference type="InterPro" id="IPR001455">
    <property type="entry name" value="TusA-like"/>
</dbReference>
<name>A0A239B7B0_9FIRM</name>
<evidence type="ECO:0000259" key="2">
    <source>
        <dbReference type="PROSITE" id="PS01148"/>
    </source>
</evidence>
<dbReference type="InterPro" id="IPR036868">
    <property type="entry name" value="TusA-like_sf"/>
</dbReference>
<proteinExistence type="inferred from homology"/>
<keyword evidence="4" id="KW-1185">Reference proteome</keyword>
<dbReference type="EMBL" id="FZOJ01000003">
    <property type="protein sequence ID" value="SNS03796.1"/>
    <property type="molecule type" value="Genomic_DNA"/>
</dbReference>
<reference evidence="4" key="1">
    <citation type="submission" date="2017-06" db="EMBL/GenBank/DDBJ databases">
        <authorList>
            <person name="Varghese N."/>
            <person name="Submissions S."/>
        </authorList>
    </citation>
    <scope>NUCLEOTIDE SEQUENCE [LARGE SCALE GENOMIC DNA]</scope>
    <source>
        <strain evidence="4">SCA</strain>
    </source>
</reference>
<gene>
    <name evidence="3" type="ORF">SAMN05446037_100362</name>
</gene>
<dbReference type="PROSITE" id="PS01148">
    <property type="entry name" value="UPF0033"/>
    <property type="match status" value="1"/>
</dbReference>
<evidence type="ECO:0000256" key="1">
    <source>
        <dbReference type="ARBA" id="ARBA00008984"/>
    </source>
</evidence>
<sequence length="70" mass="7770">MSNIVDARGRSCPEPVVMTRKAIETYSGGTIQVLVDTMVAVENIKRFAGNQGFLVEVSETDEEYSLFIKK</sequence>
<dbReference type="SUPFAM" id="SSF64307">
    <property type="entry name" value="SirA-like"/>
    <property type="match status" value="1"/>
</dbReference>
<dbReference type="RefSeq" id="WP_089281565.1">
    <property type="nucleotide sequence ID" value="NZ_FZOJ01000003.1"/>
</dbReference>
<protein>
    <submittedName>
        <fullName evidence="3">TusA-related sulfurtransferase</fullName>
    </submittedName>
</protein>
<dbReference type="PANTHER" id="PTHR33279">
    <property type="entry name" value="SULFUR CARRIER PROTEIN YEDF-RELATED"/>
    <property type="match status" value="1"/>
</dbReference>
<dbReference type="PANTHER" id="PTHR33279:SF6">
    <property type="entry name" value="SULFUR CARRIER PROTEIN YEDF-RELATED"/>
    <property type="match status" value="1"/>
</dbReference>
<feature type="domain" description="UPF0033" evidence="2">
    <location>
        <begin position="5"/>
        <end position="29"/>
    </location>
</feature>
<evidence type="ECO:0000313" key="3">
    <source>
        <dbReference type="EMBL" id="SNS03796.1"/>
    </source>
</evidence>
<dbReference type="GO" id="GO:0016740">
    <property type="term" value="F:transferase activity"/>
    <property type="evidence" value="ECO:0007669"/>
    <property type="project" value="UniProtKB-KW"/>
</dbReference>
<dbReference type="CDD" id="cd03421">
    <property type="entry name" value="SirA_like_N"/>
    <property type="match status" value="1"/>
</dbReference>
<organism evidence="3 4">
    <name type="scientific">Anaerovirgula multivorans</name>
    <dbReference type="NCBI Taxonomy" id="312168"/>
    <lineage>
        <taxon>Bacteria</taxon>
        <taxon>Bacillati</taxon>
        <taxon>Bacillota</taxon>
        <taxon>Clostridia</taxon>
        <taxon>Peptostreptococcales</taxon>
        <taxon>Natronincolaceae</taxon>
        <taxon>Anaerovirgula</taxon>
    </lineage>
</organism>
<dbReference type="Proteomes" id="UP000198304">
    <property type="component" value="Unassembled WGS sequence"/>
</dbReference>
<dbReference type="AlphaFoldDB" id="A0A239B7B0"/>
<keyword evidence="3" id="KW-0808">Transferase</keyword>
<dbReference type="Pfam" id="PF01206">
    <property type="entry name" value="TusA"/>
    <property type="match status" value="1"/>
</dbReference>
<dbReference type="OrthoDB" id="9797352at2"/>
<evidence type="ECO:0000313" key="4">
    <source>
        <dbReference type="Proteomes" id="UP000198304"/>
    </source>
</evidence>